<protein>
    <submittedName>
        <fullName evidence="1">Uncharacterized protein</fullName>
    </submittedName>
</protein>
<accession>A0AAD7IIM2</accession>
<name>A0AAD7IIM2_9AGAR</name>
<dbReference type="Proteomes" id="UP001215280">
    <property type="component" value="Unassembled WGS sequence"/>
</dbReference>
<dbReference type="AlphaFoldDB" id="A0AAD7IIM2"/>
<reference evidence="1" key="1">
    <citation type="submission" date="2023-03" db="EMBL/GenBank/DDBJ databases">
        <title>Massive genome expansion in bonnet fungi (Mycena s.s.) driven by repeated elements and novel gene families across ecological guilds.</title>
        <authorList>
            <consortium name="Lawrence Berkeley National Laboratory"/>
            <person name="Harder C.B."/>
            <person name="Miyauchi S."/>
            <person name="Viragh M."/>
            <person name="Kuo A."/>
            <person name="Thoen E."/>
            <person name="Andreopoulos B."/>
            <person name="Lu D."/>
            <person name="Skrede I."/>
            <person name="Drula E."/>
            <person name="Henrissat B."/>
            <person name="Morin E."/>
            <person name="Kohler A."/>
            <person name="Barry K."/>
            <person name="LaButti K."/>
            <person name="Morin E."/>
            <person name="Salamov A."/>
            <person name="Lipzen A."/>
            <person name="Mereny Z."/>
            <person name="Hegedus B."/>
            <person name="Baldrian P."/>
            <person name="Stursova M."/>
            <person name="Weitz H."/>
            <person name="Taylor A."/>
            <person name="Grigoriev I.V."/>
            <person name="Nagy L.G."/>
            <person name="Martin F."/>
            <person name="Kauserud H."/>
        </authorList>
    </citation>
    <scope>NUCLEOTIDE SEQUENCE</scope>
    <source>
        <strain evidence="1">CBHHK188m</strain>
    </source>
</reference>
<dbReference type="EMBL" id="JARJLG010000109">
    <property type="protein sequence ID" value="KAJ7744026.1"/>
    <property type="molecule type" value="Genomic_DNA"/>
</dbReference>
<comment type="caution">
    <text evidence="1">The sequence shown here is derived from an EMBL/GenBank/DDBJ whole genome shotgun (WGS) entry which is preliminary data.</text>
</comment>
<sequence length="222" mass="25217">MIRGNLEHWGRENHLSRKIGAEHRNARCASRERLVTGVKLHWADSMVTGKFQLDEEHKPRRIQSETFGSAGIGGDLVECYLKVGKGPKDVVWAYARGGGDCKEIKLCRMNKIEGSETTLQRKQREFSPVASRIGPESNGRRLRACGGRSLGLDVALRRIKENVRRSCAPGNPKSRVGLKRTKGLQRHGRRWPRYASYRDTEGLDELFRRLLCPGYHRELTGK</sequence>
<evidence type="ECO:0000313" key="1">
    <source>
        <dbReference type="EMBL" id="KAJ7744026.1"/>
    </source>
</evidence>
<gene>
    <name evidence="1" type="ORF">DFH07DRAFT_777182</name>
</gene>
<keyword evidence="2" id="KW-1185">Reference proteome</keyword>
<proteinExistence type="predicted"/>
<organism evidence="1 2">
    <name type="scientific">Mycena maculata</name>
    <dbReference type="NCBI Taxonomy" id="230809"/>
    <lineage>
        <taxon>Eukaryota</taxon>
        <taxon>Fungi</taxon>
        <taxon>Dikarya</taxon>
        <taxon>Basidiomycota</taxon>
        <taxon>Agaricomycotina</taxon>
        <taxon>Agaricomycetes</taxon>
        <taxon>Agaricomycetidae</taxon>
        <taxon>Agaricales</taxon>
        <taxon>Marasmiineae</taxon>
        <taxon>Mycenaceae</taxon>
        <taxon>Mycena</taxon>
    </lineage>
</organism>
<evidence type="ECO:0000313" key="2">
    <source>
        <dbReference type="Proteomes" id="UP001215280"/>
    </source>
</evidence>